<protein>
    <submittedName>
        <fullName evidence="1">Glycosyltransferase family 2 protein</fullName>
    </submittedName>
</protein>
<keyword evidence="2" id="KW-1185">Reference proteome</keyword>
<gene>
    <name evidence="1" type="ORF">ACIKP9_02235</name>
</gene>
<dbReference type="EMBL" id="JBIWXY010000001">
    <property type="protein sequence ID" value="MFJ5445040.1"/>
    <property type="molecule type" value="Genomic_DNA"/>
</dbReference>
<accession>A0ABW8GM67</accession>
<dbReference type="RefSeq" id="WP_400878733.1">
    <property type="nucleotide sequence ID" value="NZ_JBIWXY010000001.1"/>
</dbReference>
<dbReference type="Proteomes" id="UP001617669">
    <property type="component" value="Unassembled WGS sequence"/>
</dbReference>
<proteinExistence type="predicted"/>
<name>A0ABW8GM67_9PROT</name>
<dbReference type="InterPro" id="IPR029044">
    <property type="entry name" value="Nucleotide-diphossugar_trans"/>
</dbReference>
<reference evidence="1 2" key="1">
    <citation type="submission" date="2024-11" db="EMBL/GenBank/DDBJ databases">
        <authorList>
            <person name="Kaparullina E.N."/>
            <person name="Delegan Y.A."/>
            <person name="Doronina N.V."/>
        </authorList>
    </citation>
    <scope>NUCLEOTIDE SEQUENCE [LARGE SCALE GENOMIC DNA]</scope>
    <source>
        <strain evidence="1 2">7sh_L</strain>
    </source>
</reference>
<comment type="caution">
    <text evidence="1">The sequence shown here is derived from an EMBL/GenBank/DDBJ whole genome shotgun (WGS) entry which is preliminary data.</text>
</comment>
<dbReference type="Gene3D" id="3.90.550.10">
    <property type="entry name" value="Spore Coat Polysaccharide Biosynthesis Protein SpsA, Chain A"/>
    <property type="match status" value="1"/>
</dbReference>
<dbReference type="SUPFAM" id="SSF53448">
    <property type="entry name" value="Nucleotide-diphospho-sugar transferases"/>
    <property type="match status" value="1"/>
</dbReference>
<sequence>MSNLAPVALFVYNRPDHTRRTIEALTSNPLSTDTDLLIFSDAAKTAIQQNMVDAVRAFVRNIEGFKSITVVERESNLGLAASIIDGVTTVVKAHGKVIVLEDDMVTSPYFLQYMNDGLTKYAATKKVASIHAYVYPIADLPETFFLRGADCWGWATWEDRWAWFEADGSKLLAQLSQRNLLKTFDFNGSYAYSNMLRDQIAGRNNSWAIRWHASVFLLNKLTLYSGKSLVTNIGHDGSGVHCGESDSYASELLNSPLILTDIPLTENQQAFNNFEQFFRKNNLSLLRKFFIKINTFIKKFL</sequence>
<evidence type="ECO:0000313" key="2">
    <source>
        <dbReference type="Proteomes" id="UP001617669"/>
    </source>
</evidence>
<evidence type="ECO:0000313" key="1">
    <source>
        <dbReference type="EMBL" id="MFJ5445040.1"/>
    </source>
</evidence>
<organism evidence="1 2">
    <name type="scientific">Methylobacillus methanolivorans</name>
    <dbReference type="NCBI Taxonomy" id="1848927"/>
    <lineage>
        <taxon>Bacteria</taxon>
        <taxon>Pseudomonadati</taxon>
        <taxon>Pseudomonadota</taxon>
        <taxon>Betaproteobacteria</taxon>
        <taxon>Nitrosomonadales</taxon>
        <taxon>Methylophilaceae</taxon>
        <taxon>Methylobacillus</taxon>
    </lineage>
</organism>